<feature type="region of interest" description="Disordered" evidence="1">
    <location>
        <begin position="569"/>
        <end position="608"/>
    </location>
</feature>
<gene>
    <name evidence="2" type="ORF">TBRA_LOCUS11172</name>
</gene>
<evidence type="ECO:0000313" key="2">
    <source>
        <dbReference type="EMBL" id="CAB0039430.1"/>
    </source>
</evidence>
<feature type="compositionally biased region" description="Basic and acidic residues" evidence="1">
    <location>
        <begin position="569"/>
        <end position="586"/>
    </location>
</feature>
<proteinExistence type="predicted"/>
<dbReference type="AlphaFoldDB" id="A0A6H5IQ63"/>
<feature type="compositionally biased region" description="Basic and acidic residues" evidence="1">
    <location>
        <begin position="11"/>
        <end position="33"/>
    </location>
</feature>
<feature type="compositionally biased region" description="Basic residues" evidence="1">
    <location>
        <begin position="1"/>
        <end position="10"/>
    </location>
</feature>
<organism evidence="2 3">
    <name type="scientific">Trichogramma brassicae</name>
    <dbReference type="NCBI Taxonomy" id="86971"/>
    <lineage>
        <taxon>Eukaryota</taxon>
        <taxon>Metazoa</taxon>
        <taxon>Ecdysozoa</taxon>
        <taxon>Arthropoda</taxon>
        <taxon>Hexapoda</taxon>
        <taxon>Insecta</taxon>
        <taxon>Pterygota</taxon>
        <taxon>Neoptera</taxon>
        <taxon>Endopterygota</taxon>
        <taxon>Hymenoptera</taxon>
        <taxon>Apocrita</taxon>
        <taxon>Proctotrupomorpha</taxon>
        <taxon>Chalcidoidea</taxon>
        <taxon>Trichogrammatidae</taxon>
        <taxon>Trichogramma</taxon>
    </lineage>
</organism>
<evidence type="ECO:0000313" key="3">
    <source>
        <dbReference type="Proteomes" id="UP000479190"/>
    </source>
</evidence>
<feature type="region of interest" description="Disordered" evidence="1">
    <location>
        <begin position="1"/>
        <end position="33"/>
    </location>
</feature>
<reference evidence="2 3" key="1">
    <citation type="submission" date="2020-02" db="EMBL/GenBank/DDBJ databases">
        <authorList>
            <person name="Ferguson B K."/>
        </authorList>
    </citation>
    <scope>NUCLEOTIDE SEQUENCE [LARGE SCALE GENOMIC DNA]</scope>
</reference>
<dbReference type="EMBL" id="CADCXV010000961">
    <property type="protein sequence ID" value="CAB0039430.1"/>
    <property type="molecule type" value="Genomic_DNA"/>
</dbReference>
<sequence length="608" mass="68716">MVTRITHTKTRRIERNEGRAAESENAGREGQKSQVCRELRRLQIRNKQESNAISECAAIGSRGPALHEISSVTKARYHHGSRNFSNSIDIYKNTSAASIMQSCVPSQCPTRCSKCEYRPGEDFPRRSRDAMTTLSSRVAYSVHQVVAIPQATPSPCVQPPLPATTTSPSTCCIRSTEQIQPIQVVPYIQPQFGSSAQNAPTPMTAPANSPVQVLLVPSTSYSYDTVRRVRYRGSGGQSRRNWYVQRNQLYRPGRGRNLKAMCDVLPFLKRLDAIPVHATAAHGSNIYSCPYFLGISPCGYKTFMTQFDVFPRSWRTRYTLEIWFTNKKTSVTLRCNLSECKRFGKVFSRTTIVYSQNFHFSENLELLIDYKHMCRFGNKCHTHEKSALDTSSYRIMNQSNSENQNTYLPLRRILLQPSSSSLFSIDKMNFHETMPPNLMSILVRVKLKTNIITTQTNDRMFNLILHDTNLQEIKATIPSTLNVDLIHAQIKGVGSIPTRRIFEVRFFAWCGRACARGGAGTTQKEDPGYVISLRSGKKPRSLYELEAIRITISRSPRRGLTKLAIDGAQHSHDEVRSENHTHKRAPDAGAKAQLERMMAPEARTTLTR</sequence>
<protein>
    <submittedName>
        <fullName evidence="2">Uncharacterized protein</fullName>
    </submittedName>
</protein>
<evidence type="ECO:0000256" key="1">
    <source>
        <dbReference type="SAM" id="MobiDB-lite"/>
    </source>
</evidence>
<dbReference type="Proteomes" id="UP000479190">
    <property type="component" value="Unassembled WGS sequence"/>
</dbReference>
<keyword evidence="3" id="KW-1185">Reference proteome</keyword>
<accession>A0A6H5IQ63</accession>
<name>A0A6H5IQ63_9HYME</name>